<reference evidence="2 3" key="1">
    <citation type="submission" date="2020-08" db="EMBL/GenBank/DDBJ databases">
        <title>A Genomic Blueprint of the Chicken Gut Microbiome.</title>
        <authorList>
            <person name="Gilroy R."/>
            <person name="Ravi A."/>
            <person name="Getino M."/>
            <person name="Pursley I."/>
            <person name="Horton D.L."/>
            <person name="Alikhan N.-F."/>
            <person name="Baker D."/>
            <person name="Gharbi K."/>
            <person name="Hall N."/>
            <person name="Watson M."/>
            <person name="Adriaenssens E.M."/>
            <person name="Foster-Nyarko E."/>
            <person name="Jarju S."/>
            <person name="Secka A."/>
            <person name="Antonio M."/>
            <person name="Oren A."/>
            <person name="Chaudhuri R."/>
            <person name="La Ragione R.M."/>
            <person name="Hildebrand F."/>
            <person name="Pallen M.J."/>
        </authorList>
    </citation>
    <scope>NUCLEOTIDE SEQUENCE [LARGE SCALE GENOMIC DNA]</scope>
    <source>
        <strain evidence="2 3">Sa3CUN2</strain>
    </source>
</reference>
<comment type="caution">
    <text evidence="2">The sequence shown here is derived from an EMBL/GenBank/DDBJ whole genome shotgun (WGS) entry which is preliminary data.</text>
</comment>
<accession>A0ABR8PC07</accession>
<dbReference type="InterPro" id="IPR010998">
    <property type="entry name" value="Integrase_recombinase_N"/>
</dbReference>
<dbReference type="RefSeq" id="WP_191684094.1">
    <property type="nucleotide sequence ID" value="NZ_JACSQW010000005.1"/>
</dbReference>
<dbReference type="EMBL" id="JACSQW010000005">
    <property type="protein sequence ID" value="MBD7894733.1"/>
    <property type="molecule type" value="Genomic_DNA"/>
</dbReference>
<name>A0ABR8PC07_9LACO</name>
<evidence type="ECO:0000313" key="3">
    <source>
        <dbReference type="Proteomes" id="UP000616837"/>
    </source>
</evidence>
<evidence type="ECO:0008006" key="4">
    <source>
        <dbReference type="Google" id="ProtNLM"/>
    </source>
</evidence>
<keyword evidence="3" id="KW-1185">Reference proteome</keyword>
<dbReference type="Proteomes" id="UP000616837">
    <property type="component" value="Unassembled WGS sequence"/>
</dbReference>
<evidence type="ECO:0000313" key="2">
    <source>
        <dbReference type="EMBL" id="MBD7894733.1"/>
    </source>
</evidence>
<gene>
    <name evidence="2" type="ORF">H9564_03220</name>
</gene>
<sequence length="440" mass="50901">MSKDLTLQNTINQIKYIQEHKGDSFDLEPEQYDRQVAKLESLNQKLIDAFVESIAGKYTEKTVKKHQRNLTFFLNEYLAYHLETLFGEEVLDLESPISKGFTTNEMRETKTALKKFYRFLTDQQLVSKGLNSRVTESIKPQLGSARMSASLRREIEYLQDQLDDSQPVFDEETDALIKDYFTAFANLYGMISCDQAYRIICRQNPGLKLPANKFIELIERLSFKTDETGFVIDQFAQPRIVHSELMNDPEKLDWLDEQTLGMTFAILKKTSLLKYAEEGYVEPSSFRTALRNFYQNTLGVSQAKLEKYLKATVKIIRTWTKDKISEVFNEINEMLLSDGYGCSDRDALERFIQLIIAFYNNTPRWALRGFTPAQGLMQPNAFELLDGQKTLNKRLIKLLKSAQVDPLELIFFLLANEDLDQKTADRLQQQIVDLDIPSLD</sequence>
<dbReference type="Gene3D" id="1.10.150.130">
    <property type="match status" value="1"/>
</dbReference>
<organism evidence="2 3">
    <name type="scientific">Limosilactobacillus avistercoris</name>
    <dbReference type="NCBI Taxonomy" id="2762243"/>
    <lineage>
        <taxon>Bacteria</taxon>
        <taxon>Bacillati</taxon>
        <taxon>Bacillota</taxon>
        <taxon>Bacilli</taxon>
        <taxon>Lactobacillales</taxon>
        <taxon>Lactobacillaceae</taxon>
        <taxon>Limosilactobacillus</taxon>
    </lineage>
</organism>
<protein>
    <recommendedName>
        <fullName evidence="4">Core-binding (CB) domain-containing protein</fullName>
    </recommendedName>
</protein>
<keyword evidence="1" id="KW-0238">DNA-binding</keyword>
<proteinExistence type="predicted"/>
<evidence type="ECO:0000256" key="1">
    <source>
        <dbReference type="ARBA" id="ARBA00023125"/>
    </source>
</evidence>